<dbReference type="Proteomes" id="UP001597368">
    <property type="component" value="Unassembled WGS sequence"/>
</dbReference>
<keyword evidence="3" id="KW-1185">Reference proteome</keyword>
<reference evidence="3" key="1">
    <citation type="journal article" date="2019" name="Int. J. Syst. Evol. Microbiol.">
        <title>The Global Catalogue of Microorganisms (GCM) 10K type strain sequencing project: providing services to taxonomists for standard genome sequencing and annotation.</title>
        <authorList>
            <consortium name="The Broad Institute Genomics Platform"/>
            <consortium name="The Broad Institute Genome Sequencing Center for Infectious Disease"/>
            <person name="Wu L."/>
            <person name="Ma J."/>
        </authorList>
    </citation>
    <scope>NUCLEOTIDE SEQUENCE [LARGE SCALE GENOMIC DNA]</scope>
    <source>
        <strain evidence="3">ICMP 6774ER</strain>
    </source>
</reference>
<dbReference type="SUPFAM" id="SSF51695">
    <property type="entry name" value="PLC-like phosphodiesterases"/>
    <property type="match status" value="1"/>
</dbReference>
<dbReference type="InterPro" id="IPR030395">
    <property type="entry name" value="GP_PDE_dom"/>
</dbReference>
<dbReference type="EMBL" id="JBHUFV010000003">
    <property type="protein sequence ID" value="MFD1930353.1"/>
    <property type="molecule type" value="Genomic_DNA"/>
</dbReference>
<feature type="domain" description="GP-PDE" evidence="1">
    <location>
        <begin position="26"/>
        <end position="265"/>
    </location>
</feature>
<dbReference type="Gene3D" id="3.20.20.190">
    <property type="entry name" value="Phosphatidylinositol (PI) phosphodiesterase"/>
    <property type="match status" value="1"/>
</dbReference>
<protein>
    <submittedName>
        <fullName evidence="2">Glycerophosphodiester phosphodiesterase family protein</fullName>
    </submittedName>
</protein>
<dbReference type="RefSeq" id="WP_379568662.1">
    <property type="nucleotide sequence ID" value="NZ_JBHUFV010000003.1"/>
</dbReference>
<dbReference type="PROSITE" id="PS51704">
    <property type="entry name" value="GP_PDE"/>
    <property type="match status" value="1"/>
</dbReference>
<evidence type="ECO:0000259" key="1">
    <source>
        <dbReference type="PROSITE" id="PS51704"/>
    </source>
</evidence>
<comment type="caution">
    <text evidence="2">The sequence shown here is derived from an EMBL/GenBank/DDBJ whole genome shotgun (WGS) entry which is preliminary data.</text>
</comment>
<sequence>MTGRAHNRHTRPVFSRRFAFLDHPGPLAFAHRGGALEGLENTTTAFERAVGLGYTYLETDAHATSDGVLLAFHDHTLDRVTDRRGRIADLPYSFVRQARIGGVHDIPLLEDLLGSFPEARFNIDVKEAGAIEPLAAVVRRTNAFHRICLTSFSDERLVRARAAMGREVCSALGPRGVAALRAAAATSGYGRVLARLARSGVPCAQVPVGFRGLRVTTRSLVRTAHALGMQVHVWTINDTLRMDHLLDLGVDGIMTDNISGLRDVLDRRGLWHPGQLAA</sequence>
<dbReference type="Pfam" id="PF03009">
    <property type="entry name" value="GDPD"/>
    <property type="match status" value="1"/>
</dbReference>
<gene>
    <name evidence="2" type="ORF">ACFSKW_02575</name>
</gene>
<accession>A0ABW4SLW6</accession>
<evidence type="ECO:0000313" key="3">
    <source>
        <dbReference type="Proteomes" id="UP001597368"/>
    </source>
</evidence>
<dbReference type="PANTHER" id="PTHR43805">
    <property type="entry name" value="GLYCEROPHOSPHORYL DIESTER PHOSPHODIESTERASE"/>
    <property type="match status" value="1"/>
</dbReference>
<evidence type="ECO:0000313" key="2">
    <source>
        <dbReference type="EMBL" id="MFD1930353.1"/>
    </source>
</evidence>
<organism evidence="2 3">
    <name type="scientific">Nonomuraea mangrovi</name>
    <dbReference type="NCBI Taxonomy" id="2316207"/>
    <lineage>
        <taxon>Bacteria</taxon>
        <taxon>Bacillati</taxon>
        <taxon>Actinomycetota</taxon>
        <taxon>Actinomycetes</taxon>
        <taxon>Streptosporangiales</taxon>
        <taxon>Streptosporangiaceae</taxon>
        <taxon>Nonomuraea</taxon>
    </lineage>
</organism>
<dbReference type="PANTHER" id="PTHR43805:SF1">
    <property type="entry name" value="GP-PDE DOMAIN-CONTAINING PROTEIN"/>
    <property type="match status" value="1"/>
</dbReference>
<dbReference type="InterPro" id="IPR017946">
    <property type="entry name" value="PLC-like_Pdiesterase_TIM-brl"/>
</dbReference>
<name>A0ABW4SLW6_9ACTN</name>
<proteinExistence type="predicted"/>